<dbReference type="Proteomes" id="UP000238164">
    <property type="component" value="Chromosome 1"/>
</dbReference>
<sequence>MDVMEWAENKVEHLDPVDLALIKWSCLAGGVLLAQLVPAVRRLPKGLVVAVTVGLAIKPLLDAYGVDERR</sequence>
<accession>A0A2N9JKV6</accession>
<protein>
    <submittedName>
        <fullName evidence="1">Uncharacterized protein</fullName>
    </submittedName>
</protein>
<evidence type="ECO:0000313" key="1">
    <source>
        <dbReference type="EMBL" id="SPD88213.1"/>
    </source>
</evidence>
<dbReference type="RefSeq" id="WP_158681243.1">
    <property type="nucleotide sequence ID" value="NZ_BAAAGO010000044.1"/>
</dbReference>
<dbReference type="EMBL" id="LT985188">
    <property type="protein sequence ID" value="SPD88213.1"/>
    <property type="molecule type" value="Genomic_DNA"/>
</dbReference>
<keyword evidence="2" id="KW-1185">Reference proteome</keyword>
<evidence type="ECO:0000313" key="2">
    <source>
        <dbReference type="Proteomes" id="UP000238164"/>
    </source>
</evidence>
<dbReference type="AlphaFoldDB" id="A0A2N9JKV6"/>
<name>A0A2N9JKV6_9ACTN</name>
<proteinExistence type="predicted"/>
<gene>
    <name evidence="1" type="ORF">MPLG2_3183</name>
</gene>
<organism evidence="1 2">
    <name type="scientific">Micropruina glycogenica</name>
    <dbReference type="NCBI Taxonomy" id="75385"/>
    <lineage>
        <taxon>Bacteria</taxon>
        <taxon>Bacillati</taxon>
        <taxon>Actinomycetota</taxon>
        <taxon>Actinomycetes</taxon>
        <taxon>Propionibacteriales</taxon>
        <taxon>Nocardioidaceae</taxon>
        <taxon>Micropruina</taxon>
    </lineage>
</organism>
<reference evidence="1 2" key="1">
    <citation type="submission" date="2018-02" db="EMBL/GenBank/DDBJ databases">
        <authorList>
            <person name="Cohen D.B."/>
            <person name="Kent A.D."/>
        </authorList>
    </citation>
    <scope>NUCLEOTIDE SEQUENCE [LARGE SCALE GENOMIC DNA]</scope>
    <source>
        <strain evidence="1">1</strain>
    </source>
</reference>
<dbReference type="KEGG" id="mgg:MPLG2_3183"/>